<dbReference type="EMBL" id="FKLO01000015">
    <property type="protein sequence ID" value="SAM57190.1"/>
    <property type="molecule type" value="Genomic_DNA"/>
</dbReference>
<proteinExistence type="predicted"/>
<evidence type="ECO:0000313" key="2">
    <source>
        <dbReference type="Proteomes" id="UP000190837"/>
    </source>
</evidence>
<dbReference type="Proteomes" id="UP000190837">
    <property type="component" value="Unassembled WGS sequence"/>
</dbReference>
<name>A0A1C3H2B6_9GAMM</name>
<evidence type="ECO:0000313" key="1">
    <source>
        <dbReference type="EMBL" id="SAM57190.1"/>
    </source>
</evidence>
<gene>
    <name evidence="1" type="ORF">CHUV0807_0231</name>
</gene>
<reference evidence="2" key="1">
    <citation type="submission" date="2016-04" db="EMBL/GenBank/DDBJ databases">
        <authorList>
            <person name="Tagini F."/>
        </authorList>
    </citation>
    <scope>NUCLEOTIDE SEQUENCE [LARGE SCALE GENOMIC DNA]</scope>
    <source>
        <strain evidence="2">CHUV0807</strain>
    </source>
</reference>
<dbReference type="AlphaFoldDB" id="A0A1C3H2B6"/>
<accession>A0A1C3H2B6</accession>
<protein>
    <submittedName>
        <fullName evidence="1">Uncharacterized protein</fullName>
    </submittedName>
</protein>
<organism evidence="1 2">
    <name type="scientific">Cardiobacterium hominis</name>
    <dbReference type="NCBI Taxonomy" id="2718"/>
    <lineage>
        <taxon>Bacteria</taxon>
        <taxon>Pseudomonadati</taxon>
        <taxon>Pseudomonadota</taxon>
        <taxon>Gammaproteobacteria</taxon>
        <taxon>Cardiobacteriales</taxon>
        <taxon>Cardiobacteriaceae</taxon>
        <taxon>Cardiobacterium</taxon>
    </lineage>
</organism>
<sequence length="37" mass="4488">MYRDAVMSSETMTEFLAAFRDYRDNYPRRSGRRDLPI</sequence>